<evidence type="ECO:0000256" key="3">
    <source>
        <dbReference type="PROSITE-ProRule" id="PRU00339"/>
    </source>
</evidence>
<dbReference type="InterPro" id="IPR011990">
    <property type="entry name" value="TPR-like_helical_dom_sf"/>
</dbReference>
<keyword evidence="1" id="KW-0677">Repeat</keyword>
<gene>
    <name evidence="4" type="ORF">MNR06_08370</name>
</gene>
<dbReference type="EMBL" id="CP093442">
    <property type="protein sequence ID" value="UOE99708.1"/>
    <property type="molecule type" value="Genomic_DNA"/>
</dbReference>
<name>A0ABY4C4P8_9BACT</name>
<dbReference type="InterPro" id="IPR051685">
    <property type="entry name" value="Ycf3/AcsC/BcsC/TPR_MFPF"/>
</dbReference>
<dbReference type="PANTHER" id="PTHR44943:SF8">
    <property type="entry name" value="TPR REPEAT-CONTAINING PROTEIN MJ0263"/>
    <property type="match status" value="1"/>
</dbReference>
<dbReference type="Pfam" id="PF14559">
    <property type="entry name" value="TPR_19"/>
    <property type="match status" value="1"/>
</dbReference>
<dbReference type="RefSeq" id="WP_243534848.1">
    <property type="nucleotide sequence ID" value="NZ_CP093442.1"/>
</dbReference>
<dbReference type="Proteomes" id="UP000830116">
    <property type="component" value="Chromosome"/>
</dbReference>
<dbReference type="SMART" id="SM00028">
    <property type="entry name" value="TPR"/>
    <property type="match status" value="3"/>
</dbReference>
<reference evidence="4" key="1">
    <citation type="submission" date="2022-03" db="EMBL/GenBank/DDBJ databases">
        <title>Genome Identification and Characterization of new species Bdellovibrio reynosense LBG001 sp. nov. from a Mexico soil sample.</title>
        <authorList>
            <person name="Camilli A."/>
            <person name="Ajao Y."/>
            <person name="Guo X."/>
        </authorList>
    </citation>
    <scope>NUCLEOTIDE SEQUENCE</scope>
    <source>
        <strain evidence="4">LBG001</strain>
    </source>
</reference>
<dbReference type="Pfam" id="PF13424">
    <property type="entry name" value="TPR_12"/>
    <property type="match status" value="1"/>
</dbReference>
<evidence type="ECO:0000256" key="1">
    <source>
        <dbReference type="ARBA" id="ARBA00022737"/>
    </source>
</evidence>
<sequence>MKKLLLASTLLTLVACSSDPVKETKTEVPTTEITEAPAIEKEEAKPVATATEPERPVAVMTPSQYTVLNEAIKAQSDDRIYQAATQILAQSPNDAKALNALAMYHYKKGRFELSRYLLGKALTASGKNADLYSNLGIVQLAQGERREAIKSFRRALDIDNNNAVAAANLGSLYVQEKDYVKAHIVLEIAYKKGVRDPRVLNNFAIALTAQKKYDRAQEIYEQILKENSNNKEALYNYATLLVESMAKYQEGIELINRLKFVGGPADTRNKIIALENKAKAGLK</sequence>
<protein>
    <submittedName>
        <fullName evidence="4">Tetratricopeptide repeat protein</fullName>
    </submittedName>
</protein>
<evidence type="ECO:0000313" key="5">
    <source>
        <dbReference type="Proteomes" id="UP000830116"/>
    </source>
</evidence>
<dbReference type="SUPFAM" id="SSF48452">
    <property type="entry name" value="TPR-like"/>
    <property type="match status" value="1"/>
</dbReference>
<dbReference type="PROSITE" id="PS50005">
    <property type="entry name" value="TPR"/>
    <property type="match status" value="2"/>
</dbReference>
<dbReference type="PROSITE" id="PS50293">
    <property type="entry name" value="TPR_REGION"/>
    <property type="match status" value="1"/>
</dbReference>
<feature type="repeat" description="TPR" evidence="3">
    <location>
        <begin position="197"/>
        <end position="230"/>
    </location>
</feature>
<keyword evidence="5" id="KW-1185">Reference proteome</keyword>
<keyword evidence="2 3" id="KW-0802">TPR repeat</keyword>
<dbReference type="Gene3D" id="1.25.40.10">
    <property type="entry name" value="Tetratricopeptide repeat domain"/>
    <property type="match status" value="1"/>
</dbReference>
<evidence type="ECO:0000313" key="4">
    <source>
        <dbReference type="EMBL" id="UOE99708.1"/>
    </source>
</evidence>
<dbReference type="PROSITE" id="PS51257">
    <property type="entry name" value="PROKAR_LIPOPROTEIN"/>
    <property type="match status" value="1"/>
</dbReference>
<dbReference type="InterPro" id="IPR019734">
    <property type="entry name" value="TPR_rpt"/>
</dbReference>
<organism evidence="4 5">
    <name type="scientific">Bdellovibrio reynosensis</name>
    <dbReference type="NCBI Taxonomy" id="2835041"/>
    <lineage>
        <taxon>Bacteria</taxon>
        <taxon>Pseudomonadati</taxon>
        <taxon>Bdellovibrionota</taxon>
        <taxon>Bdellovibrionia</taxon>
        <taxon>Bdellovibrionales</taxon>
        <taxon>Pseudobdellovibrionaceae</taxon>
        <taxon>Bdellovibrio</taxon>
    </lineage>
</organism>
<dbReference type="PANTHER" id="PTHR44943">
    <property type="entry name" value="CELLULOSE SYNTHASE OPERON PROTEIN C"/>
    <property type="match status" value="1"/>
</dbReference>
<feature type="repeat" description="TPR" evidence="3">
    <location>
        <begin position="129"/>
        <end position="162"/>
    </location>
</feature>
<proteinExistence type="predicted"/>
<evidence type="ECO:0000256" key="2">
    <source>
        <dbReference type="ARBA" id="ARBA00022803"/>
    </source>
</evidence>
<accession>A0ABY4C4P8</accession>